<feature type="compositionally biased region" description="Basic and acidic residues" evidence="3">
    <location>
        <begin position="26"/>
        <end position="41"/>
    </location>
</feature>
<evidence type="ECO:0000256" key="1">
    <source>
        <dbReference type="ARBA" id="ARBA00022884"/>
    </source>
</evidence>
<dbReference type="InterPro" id="IPR006630">
    <property type="entry name" value="La_HTH"/>
</dbReference>
<name>A0A8D7A3K1_MUSAM</name>
<dbReference type="InterPro" id="IPR006607">
    <property type="entry name" value="DM15"/>
</dbReference>
<dbReference type="PANTHER" id="PTHR22792:SF101">
    <property type="entry name" value="LA-RELATED PROTEIN 1A"/>
    <property type="match status" value="1"/>
</dbReference>
<sequence length="1007" mass="111615">MDSTAAPAEEAGVDAGKETATTNDATKPDAEAGVDVVKETAHGPVQPPPDTGRAPWSKTATAAAAAAEDVGKKGDLVMGAESWPALGDVWTKGSPNRAAAKVSSPALSPPMAVQNAGQVRGNVLPPPPSPFVQGSIDMHKSDGFRTNNSSKHHSSNPHKHGPRHNAPVNSGQPFTVPFACHQQPVLYPSLQPSNLMNDYGYYTCSAQFPNCQLPESNMPVVPSSQAGGNYGNRNFQPPPQGVPYNWPPNCGYGGTAYNIPAPPNNFNPTWCNQWAVRGCENGPRTPVPRTTISSVPQFYGPPSGFVYGPSIPGGPPPPPPLMHSLSAPRPEKLQVPCFYPHAPRYSNQTADMKVLRANLVKQIEYYFSNGNLQTDQYLISLMDEQGWVSISEIATFRRVKKMTSDISLILDALRSSHLIEVQGNQIRTRSDWSKWVPASRQPVVSAQSQSIGNQPPVRVENSDNNETNVICISHENSSANSNPTDDCSETEINNCSECSLDNLLISDGTIIHNGDDMSNSKKVESGKFSEDGQRDSCGGCNCTPVSHSIGTYVDIRTNFGDSGISKMSVEEAKLSISDAKVEKIANPTSMRSGIQASDFGNGFLDESLSLNGQSTFMLDEELELEQTTNETEHLSLNNSVDDEEDEVNVNDQDVHRLVIVTQDIMDDKDDRTGSGRQETISIELASAINDGLFFYEQQELCAQQSSNQRNRVRTEIKSGDSKATINATSSLDLKANIDIGNNASEELGEANSRKRQSKSHSLRKQRLFPSNFRNYGSGRNHHGIVSESPPSNSVGFFFGSTPPENTSLMSPKLSCSPHGILSGSPPVGSMPKSFPPFQHPSHRLLEENQFKQQKYLKFHKRCLYNRRRLGIGCSEEMMTLYRFWSYFLRNMFNEAMYDEFCKLAMEDAAAEYNYGLECLFRFYSYGLEKHFREDLYDDFEQLTIDFYKKGNIYGLEKYWAFHHFREEWGETEPIRKHPELERLLREKYHSLDDFRSEEKAEKASKEE</sequence>
<feature type="region of interest" description="Disordered" evidence="3">
    <location>
        <begin position="118"/>
        <end position="170"/>
    </location>
</feature>
<organism evidence="5">
    <name type="scientific">Musa acuminata subsp. malaccensis</name>
    <name type="common">Wild banana</name>
    <name type="synonym">Musa malaccensis</name>
    <dbReference type="NCBI Taxonomy" id="214687"/>
    <lineage>
        <taxon>Eukaryota</taxon>
        <taxon>Viridiplantae</taxon>
        <taxon>Streptophyta</taxon>
        <taxon>Embryophyta</taxon>
        <taxon>Tracheophyta</taxon>
        <taxon>Spermatophyta</taxon>
        <taxon>Magnoliopsida</taxon>
        <taxon>Liliopsida</taxon>
        <taxon>Zingiberales</taxon>
        <taxon>Musaceae</taxon>
        <taxon>Musa</taxon>
    </lineage>
</organism>
<dbReference type="GO" id="GO:0000339">
    <property type="term" value="F:RNA cap binding"/>
    <property type="evidence" value="ECO:0007669"/>
    <property type="project" value="InterPro"/>
</dbReference>
<keyword evidence="1 2" id="KW-0694">RNA-binding</keyword>
<dbReference type="PANTHER" id="PTHR22792">
    <property type="entry name" value="LUPUS LA PROTEIN-RELATED"/>
    <property type="match status" value="1"/>
</dbReference>
<dbReference type="SMART" id="SM00715">
    <property type="entry name" value="LA"/>
    <property type="match status" value="1"/>
</dbReference>
<dbReference type="CDD" id="cd07323">
    <property type="entry name" value="LAM"/>
    <property type="match status" value="1"/>
</dbReference>
<protein>
    <submittedName>
        <fullName evidence="5">(wild Malaysian banana) hypothetical protein</fullName>
    </submittedName>
</protein>
<evidence type="ECO:0000313" key="5">
    <source>
        <dbReference type="EMBL" id="CAG1840488.1"/>
    </source>
</evidence>
<feature type="compositionally biased region" description="Basic residues" evidence="3">
    <location>
        <begin position="150"/>
        <end position="163"/>
    </location>
</feature>
<dbReference type="SUPFAM" id="SSF46785">
    <property type="entry name" value="Winged helix' DNA-binding domain"/>
    <property type="match status" value="1"/>
</dbReference>
<dbReference type="SMART" id="SM00684">
    <property type="entry name" value="DM15"/>
    <property type="match status" value="3"/>
</dbReference>
<feature type="region of interest" description="Disordered" evidence="3">
    <location>
        <begin position="1"/>
        <end position="59"/>
    </location>
</feature>
<dbReference type="AlphaFoldDB" id="A0A8D7A3K1"/>
<feature type="compositionally biased region" description="Basic residues" evidence="3">
    <location>
        <begin position="753"/>
        <end position="766"/>
    </location>
</feature>
<dbReference type="GO" id="GO:0048255">
    <property type="term" value="P:mRNA stabilization"/>
    <property type="evidence" value="ECO:0007669"/>
    <property type="project" value="InterPro"/>
</dbReference>
<reference evidence="5" key="1">
    <citation type="submission" date="2021-03" db="EMBL/GenBank/DDBJ databases">
        <authorList>
            <consortium name="Genoscope - CEA"/>
            <person name="William W."/>
        </authorList>
    </citation>
    <scope>NUCLEOTIDE SEQUENCE</scope>
    <source>
        <strain evidence="5">Doubled-haploid Pahang</strain>
    </source>
</reference>
<gene>
    <name evidence="5" type="ORF">GSMUA_281920.1</name>
</gene>
<evidence type="ECO:0000256" key="2">
    <source>
        <dbReference type="PROSITE-ProRule" id="PRU00332"/>
    </source>
</evidence>
<dbReference type="Gene3D" id="1.10.10.10">
    <property type="entry name" value="Winged helix-like DNA-binding domain superfamily/Winged helix DNA-binding domain"/>
    <property type="match status" value="1"/>
</dbReference>
<feature type="region of interest" description="Disordered" evidence="3">
    <location>
        <begin position="745"/>
        <end position="786"/>
    </location>
</feature>
<dbReference type="InterPro" id="IPR036388">
    <property type="entry name" value="WH-like_DNA-bd_sf"/>
</dbReference>
<accession>A0A8D7A3K1</accession>
<dbReference type="EMBL" id="HG996470">
    <property type="protein sequence ID" value="CAG1840488.1"/>
    <property type="molecule type" value="Genomic_DNA"/>
</dbReference>
<evidence type="ECO:0000259" key="4">
    <source>
        <dbReference type="PROSITE" id="PS50961"/>
    </source>
</evidence>
<evidence type="ECO:0000256" key="3">
    <source>
        <dbReference type="SAM" id="MobiDB-lite"/>
    </source>
</evidence>
<dbReference type="InterPro" id="IPR036390">
    <property type="entry name" value="WH_DNA-bd_sf"/>
</dbReference>
<feature type="domain" description="HTH La-type RNA-binding" evidence="4">
    <location>
        <begin position="349"/>
        <end position="438"/>
    </location>
</feature>
<dbReference type="Pfam" id="PF05383">
    <property type="entry name" value="La"/>
    <property type="match status" value="1"/>
</dbReference>
<dbReference type="Pfam" id="PF21071">
    <property type="entry name" value="LARP1_HEAT"/>
    <property type="match status" value="1"/>
</dbReference>
<dbReference type="InterPro" id="IPR045180">
    <property type="entry name" value="La_dom_prot"/>
</dbReference>
<dbReference type="PROSITE" id="PS50961">
    <property type="entry name" value="HTH_LA"/>
    <property type="match status" value="1"/>
</dbReference>
<proteinExistence type="predicted"/>